<feature type="compositionally biased region" description="Polar residues" evidence="1">
    <location>
        <begin position="101"/>
        <end position="118"/>
    </location>
</feature>
<dbReference type="InterPro" id="IPR045782">
    <property type="entry name" value="TrbL_3"/>
</dbReference>
<organism evidence="4 5">
    <name type="scientific">Saccharopolyspora rosea</name>
    <dbReference type="NCBI Taxonomy" id="524884"/>
    <lineage>
        <taxon>Bacteria</taxon>
        <taxon>Bacillati</taxon>
        <taxon>Actinomycetota</taxon>
        <taxon>Actinomycetes</taxon>
        <taxon>Pseudonocardiales</taxon>
        <taxon>Pseudonocardiaceae</taxon>
        <taxon>Saccharopolyspora</taxon>
    </lineage>
</organism>
<sequence length="354" mass="36471">MFTAVAALLTVVVIAGVATAGTATGQPAPAPNPTPTPAPPLPAPPPLPLPTVDDCAPGSPFPTCHPAPAPSSSPAPPPPPCQGEGCIPQPSPPTPPADGQPPNQSGQTPPQGEDSSCGITNIPACVSGAIESFFRDLVTPGLNSLLDLLAKYVLVTPPLDQLPVMGQIWGSSQQIVVAVYALLVLAAGVIVMAYETLQTRHSIKEVLPRVIVGFLAANLSLFLGGKAIEIANALSQAILGDQVNPQVAAESMKNTLMGNLNGQGGLFVIFMALALVVMLVVVLLTYIVRVTLTVILLAAAPLLLMCHALPQTEGIALWWWKAFGGVLTIQVGQSLALVAAIKLFFWPGGITLFS</sequence>
<feature type="transmembrane region" description="Helical" evidence="2">
    <location>
        <begin position="175"/>
        <end position="194"/>
    </location>
</feature>
<name>A0ABW3G4H7_9PSEU</name>
<evidence type="ECO:0000256" key="2">
    <source>
        <dbReference type="SAM" id="Phobius"/>
    </source>
</evidence>
<dbReference type="EMBL" id="JBHTIW010000052">
    <property type="protein sequence ID" value="MFD0923990.1"/>
    <property type="molecule type" value="Genomic_DNA"/>
</dbReference>
<feature type="region of interest" description="Disordered" evidence="1">
    <location>
        <begin position="23"/>
        <end position="118"/>
    </location>
</feature>
<feature type="chain" id="PRO_5047147645" description="TrbL/VirB6 plasmid conjugal transfer protein" evidence="3">
    <location>
        <begin position="21"/>
        <end position="354"/>
    </location>
</feature>
<feature type="transmembrane region" description="Helical" evidence="2">
    <location>
        <begin position="206"/>
        <end position="225"/>
    </location>
</feature>
<keyword evidence="3" id="KW-0732">Signal</keyword>
<feature type="compositionally biased region" description="Pro residues" evidence="1">
    <location>
        <begin position="59"/>
        <end position="81"/>
    </location>
</feature>
<evidence type="ECO:0000256" key="1">
    <source>
        <dbReference type="SAM" id="MobiDB-lite"/>
    </source>
</evidence>
<keyword evidence="2" id="KW-0812">Transmembrane</keyword>
<evidence type="ECO:0000313" key="5">
    <source>
        <dbReference type="Proteomes" id="UP001597018"/>
    </source>
</evidence>
<feature type="compositionally biased region" description="Pro residues" evidence="1">
    <location>
        <begin position="89"/>
        <end position="99"/>
    </location>
</feature>
<dbReference type="Proteomes" id="UP001597018">
    <property type="component" value="Unassembled WGS sequence"/>
</dbReference>
<accession>A0ABW3G4H7</accession>
<feature type="transmembrane region" description="Helical" evidence="2">
    <location>
        <begin position="264"/>
        <end position="284"/>
    </location>
</feature>
<feature type="signal peptide" evidence="3">
    <location>
        <begin position="1"/>
        <end position="20"/>
    </location>
</feature>
<dbReference type="Pfam" id="PF19590">
    <property type="entry name" value="TrbL_3"/>
    <property type="match status" value="1"/>
</dbReference>
<feature type="transmembrane region" description="Helical" evidence="2">
    <location>
        <begin position="322"/>
        <end position="345"/>
    </location>
</feature>
<keyword evidence="5" id="KW-1185">Reference proteome</keyword>
<feature type="compositionally biased region" description="Pro residues" evidence="1">
    <location>
        <begin position="28"/>
        <end position="49"/>
    </location>
</feature>
<comment type="caution">
    <text evidence="4">The sequence shown here is derived from an EMBL/GenBank/DDBJ whole genome shotgun (WGS) entry which is preliminary data.</text>
</comment>
<keyword evidence="2" id="KW-1133">Transmembrane helix</keyword>
<evidence type="ECO:0000256" key="3">
    <source>
        <dbReference type="SAM" id="SignalP"/>
    </source>
</evidence>
<keyword evidence="2" id="KW-0472">Membrane</keyword>
<protein>
    <recommendedName>
        <fullName evidence="6">TrbL/VirB6 plasmid conjugal transfer protein</fullName>
    </recommendedName>
</protein>
<proteinExistence type="predicted"/>
<reference evidence="5" key="1">
    <citation type="journal article" date="2019" name="Int. J. Syst. Evol. Microbiol.">
        <title>The Global Catalogue of Microorganisms (GCM) 10K type strain sequencing project: providing services to taxonomists for standard genome sequencing and annotation.</title>
        <authorList>
            <consortium name="The Broad Institute Genomics Platform"/>
            <consortium name="The Broad Institute Genome Sequencing Center for Infectious Disease"/>
            <person name="Wu L."/>
            <person name="Ma J."/>
        </authorList>
    </citation>
    <scope>NUCLEOTIDE SEQUENCE [LARGE SCALE GENOMIC DNA]</scope>
    <source>
        <strain evidence="5">CCUG 56401</strain>
    </source>
</reference>
<evidence type="ECO:0008006" key="6">
    <source>
        <dbReference type="Google" id="ProtNLM"/>
    </source>
</evidence>
<evidence type="ECO:0000313" key="4">
    <source>
        <dbReference type="EMBL" id="MFD0923990.1"/>
    </source>
</evidence>
<dbReference type="RefSeq" id="WP_345602073.1">
    <property type="nucleotide sequence ID" value="NZ_BAABLT010000058.1"/>
</dbReference>
<feature type="transmembrane region" description="Helical" evidence="2">
    <location>
        <begin position="291"/>
        <end position="310"/>
    </location>
</feature>
<gene>
    <name evidence="4" type="ORF">ACFQ16_29955</name>
</gene>